<dbReference type="GO" id="GO:0071208">
    <property type="term" value="F:histone pre-mRNA DCP binding"/>
    <property type="evidence" value="ECO:0007669"/>
    <property type="project" value="TreeGrafter"/>
</dbReference>
<gene>
    <name evidence="1" type="ORF">CAEBREN_06873</name>
</gene>
<dbReference type="Proteomes" id="UP000008068">
    <property type="component" value="Unassembled WGS sequence"/>
</dbReference>
<dbReference type="eggNOG" id="KOG3428">
    <property type="taxonomic scope" value="Eukaryota"/>
</dbReference>
<dbReference type="PANTHER" id="PTHR21196:SF1">
    <property type="entry name" value="U7 SNRNA-ASSOCIATED SM-LIKE PROTEIN LSM10"/>
    <property type="match status" value="1"/>
</dbReference>
<evidence type="ECO:0000313" key="1">
    <source>
        <dbReference type="EMBL" id="EGT47951.1"/>
    </source>
</evidence>
<dbReference type="OMA" id="LERCDSN"/>
<organism evidence="2">
    <name type="scientific">Caenorhabditis brenneri</name>
    <name type="common">Nematode worm</name>
    <dbReference type="NCBI Taxonomy" id="135651"/>
    <lineage>
        <taxon>Eukaryota</taxon>
        <taxon>Metazoa</taxon>
        <taxon>Ecdysozoa</taxon>
        <taxon>Nematoda</taxon>
        <taxon>Chromadorea</taxon>
        <taxon>Rhabditida</taxon>
        <taxon>Rhabditina</taxon>
        <taxon>Rhabditomorpha</taxon>
        <taxon>Rhabditoidea</taxon>
        <taxon>Rhabditidae</taxon>
        <taxon>Peloderinae</taxon>
        <taxon>Caenorhabditis</taxon>
    </lineage>
</organism>
<dbReference type="GO" id="GO:0016604">
    <property type="term" value="C:nuclear body"/>
    <property type="evidence" value="ECO:0007669"/>
    <property type="project" value="TreeGrafter"/>
</dbReference>
<dbReference type="GO" id="GO:0071209">
    <property type="term" value="F:U7 snRNA binding"/>
    <property type="evidence" value="ECO:0007669"/>
    <property type="project" value="TreeGrafter"/>
</dbReference>
<dbReference type="GO" id="GO:0071254">
    <property type="term" value="C:cytoplasmic U snRNP body"/>
    <property type="evidence" value="ECO:0007669"/>
    <property type="project" value="TreeGrafter"/>
</dbReference>
<keyword evidence="2" id="KW-1185">Reference proteome</keyword>
<dbReference type="OrthoDB" id="10256176at2759"/>
<dbReference type="HOGENOM" id="CLU_2028848_0_0_1"/>
<dbReference type="Gene3D" id="2.30.30.100">
    <property type="match status" value="1"/>
</dbReference>
<dbReference type="GO" id="GO:0006398">
    <property type="term" value="P:mRNA 3'-end processing by stem-loop binding and cleavage"/>
    <property type="evidence" value="ECO:0007669"/>
    <property type="project" value="TreeGrafter"/>
</dbReference>
<proteinExistence type="predicted"/>
<dbReference type="InParanoid" id="G0P8N9"/>
<dbReference type="SUPFAM" id="SSF50182">
    <property type="entry name" value="Sm-like ribonucleoproteins"/>
    <property type="match status" value="1"/>
</dbReference>
<sequence>MSEAKEKQRLESGCGAVLQGMSGKKVCVELRGENYVIGEDSDYLLKVFDNLLGTLISCDSELNLKLTDVTVIRDAQKTEEPEYHVIGRHIRFVHFQNHVNAPAAIRRCINGVQAGKPKQNRRLDQKQFDTGRKFIDRGNY</sequence>
<dbReference type="InterPro" id="IPR010920">
    <property type="entry name" value="LSM_dom_sf"/>
</dbReference>
<dbReference type="AlphaFoldDB" id="G0P8N9"/>
<dbReference type="PANTHER" id="PTHR21196">
    <property type="entry name" value="U7 SNRNA-ASSOCIATED SM-LIKE PROTEIN LSM10"/>
    <property type="match status" value="1"/>
</dbReference>
<evidence type="ECO:0000313" key="2">
    <source>
        <dbReference type="Proteomes" id="UP000008068"/>
    </source>
</evidence>
<accession>G0P8N9</accession>
<name>G0P8N9_CAEBE</name>
<protein>
    <recommendedName>
        <fullName evidence="3">LSM domain-containing protein</fullName>
    </recommendedName>
</protein>
<dbReference type="EMBL" id="GL380137">
    <property type="protein sequence ID" value="EGT47951.1"/>
    <property type="molecule type" value="Genomic_DNA"/>
</dbReference>
<dbReference type="InterPro" id="IPR052840">
    <property type="entry name" value="U7_snRNA_Sm-like"/>
</dbReference>
<reference evidence="2" key="1">
    <citation type="submission" date="2011-07" db="EMBL/GenBank/DDBJ databases">
        <authorList>
            <consortium name="Caenorhabditis brenneri Sequencing and Analysis Consortium"/>
            <person name="Wilson R.K."/>
        </authorList>
    </citation>
    <scope>NUCLEOTIDE SEQUENCE [LARGE SCALE GENOMIC DNA]</scope>
    <source>
        <strain evidence="2">PB2801</strain>
    </source>
</reference>
<dbReference type="STRING" id="135651.G0P8N9"/>
<evidence type="ECO:0008006" key="3">
    <source>
        <dbReference type="Google" id="ProtNLM"/>
    </source>
</evidence>